<evidence type="ECO:0000256" key="1">
    <source>
        <dbReference type="SAM" id="MobiDB-lite"/>
    </source>
</evidence>
<feature type="domain" description="Integrase catalytic" evidence="2">
    <location>
        <begin position="273"/>
        <end position="491"/>
    </location>
</feature>
<accession>I3X911</accession>
<dbReference type="Gene3D" id="3.30.420.10">
    <property type="entry name" value="Ribonuclease H-like superfamily/Ribonuclease H"/>
    <property type="match status" value="1"/>
</dbReference>
<dbReference type="PATRIC" id="fig|1185652.3.peg.3966"/>
<dbReference type="RefSeq" id="WP_014764502.1">
    <property type="nucleotide sequence ID" value="NC_018000.1"/>
</dbReference>
<reference evidence="3 4" key="1">
    <citation type="journal article" date="2012" name="J. Bacteriol.">
        <title>Complete genome sequence of the broad-host-range strain Sinorhizobium fredii USDA257.</title>
        <authorList>
            <person name="Schuldes J."/>
            <person name="Rodriguez Orbegoso M."/>
            <person name="Schmeisser C."/>
            <person name="Krishnan H.B."/>
            <person name="Daniel R."/>
            <person name="Streit W.R."/>
        </authorList>
    </citation>
    <scope>NUCLEOTIDE SEQUENCE [LARGE SCALE GENOMIC DNA]</scope>
    <source>
        <strain evidence="3 4">USDA 257</strain>
    </source>
</reference>
<dbReference type="HOGENOM" id="CLU_018861_0_0_5"/>
<gene>
    <name evidence="3" type="ORF">USDA257_c38220</name>
</gene>
<dbReference type="Proteomes" id="UP000006180">
    <property type="component" value="Chromosome"/>
</dbReference>
<dbReference type="STRING" id="1185652.USDA257_c38220"/>
<organism evidence="3 4">
    <name type="scientific">Sinorhizobium fredii (strain USDA 257)</name>
    <dbReference type="NCBI Taxonomy" id="1185652"/>
    <lineage>
        <taxon>Bacteria</taxon>
        <taxon>Pseudomonadati</taxon>
        <taxon>Pseudomonadota</taxon>
        <taxon>Alphaproteobacteria</taxon>
        <taxon>Hyphomicrobiales</taxon>
        <taxon>Rhizobiaceae</taxon>
        <taxon>Sinorhizobium/Ensifer group</taxon>
        <taxon>Sinorhizobium</taxon>
    </lineage>
</organism>
<dbReference type="GO" id="GO:0003676">
    <property type="term" value="F:nucleic acid binding"/>
    <property type="evidence" value="ECO:0007669"/>
    <property type="project" value="InterPro"/>
</dbReference>
<feature type="compositionally biased region" description="Basic and acidic residues" evidence="1">
    <location>
        <begin position="733"/>
        <end position="745"/>
    </location>
</feature>
<dbReference type="InterPro" id="IPR036397">
    <property type="entry name" value="RNaseH_sf"/>
</dbReference>
<dbReference type="EMBL" id="CP003563">
    <property type="protein sequence ID" value="AFL52367.1"/>
    <property type="molecule type" value="Genomic_DNA"/>
</dbReference>
<dbReference type="GO" id="GO:0015074">
    <property type="term" value="P:DNA integration"/>
    <property type="evidence" value="ECO:0007669"/>
    <property type="project" value="InterPro"/>
</dbReference>
<protein>
    <submittedName>
        <fullName evidence="3">Putative transposase-like protein</fullName>
    </submittedName>
</protein>
<feature type="compositionally biased region" description="Basic and acidic residues" evidence="1">
    <location>
        <begin position="778"/>
        <end position="787"/>
    </location>
</feature>
<evidence type="ECO:0000313" key="4">
    <source>
        <dbReference type="Proteomes" id="UP000006180"/>
    </source>
</evidence>
<dbReference type="AlphaFoldDB" id="I3X911"/>
<feature type="compositionally biased region" description="Basic and acidic residues" evidence="1">
    <location>
        <begin position="755"/>
        <end position="770"/>
    </location>
</feature>
<sequence>MDDAKPFTAARLSVVDRVEMNGGAFRVRPSQNRKGYVFTEIGAAGPEEFYTYAEIARFIRRRAIVIKRNYYSEEEAIKRKKKLIDPAIIPEHIMYRARMITRFLEEEKAGRRSRSDESILDFYDDYAAEYEKHIPAPRGGRKKVVIETHHLCTPRHFMRLVNRFEEGYRSPLSLMYGGDPGDVSPPRRKLSDRTNQLLDAEARKLATAKRIDIALHWQLLEATNEASDDPVPLPHIRTFYRRVAEQKRMLIDLGQFGEEVTRDKHELSKTANRKFRPLERIEMDEDKLDIIALLKGTRLWNVISPEIQEKIFLLKDRFWASMAIDCGTRSILALRLLDSDPNGRSGVATLHMAVMPKDNFAEAAGTESDWVQFGIPEEVATDHGGAYLDAEFHAAVLALCGSHLMPPTGTPRLRGRIERFFKTNKRWLRLFTGQTFSNPIARGAYDSTTNASMDFEELGRCLVRLIVDAYHLMKHKGLGGQKPIDAWGRLTRDHPVLTLDDPEREGLIFGLNAGKRKISRSGIVCLGIPYYSAEVQALFAYYKNKEVIIRVNPYNLGLLGFRTVADDGFFWVKAAVPGFDGVSAIEWVATKRLLDEAYSQHDIQDLKTISQALTQVMNTAKFSEDRHNVASHVVTKEDYDNFEKQVFNGYVVGNRSIPDYDPDPELFLIDNLPQSGNSGADDAAELLIEADDEDNGGSNTLGPSVGQFDPNEFARRREQDGVAPPLATPPTPKETKARPKKEEPQRQTTVTDLLRGTHEVLPRKAKEKGRTAGRLRTFKSDWSDEEK</sequence>
<dbReference type="SUPFAM" id="SSF53098">
    <property type="entry name" value="Ribonuclease H-like"/>
    <property type="match status" value="1"/>
</dbReference>
<name>I3X911_SINF2</name>
<dbReference type="InterPro" id="IPR001584">
    <property type="entry name" value="Integrase_cat-core"/>
</dbReference>
<dbReference type="KEGG" id="sfd:USDA257_c38220"/>
<dbReference type="eggNOG" id="COG2801">
    <property type="taxonomic scope" value="Bacteria"/>
</dbReference>
<evidence type="ECO:0000259" key="2">
    <source>
        <dbReference type="PROSITE" id="PS50994"/>
    </source>
</evidence>
<dbReference type="InterPro" id="IPR012337">
    <property type="entry name" value="RNaseH-like_sf"/>
</dbReference>
<feature type="region of interest" description="Disordered" evidence="1">
    <location>
        <begin position="720"/>
        <end position="787"/>
    </location>
</feature>
<dbReference type="PROSITE" id="PS50994">
    <property type="entry name" value="INTEGRASE"/>
    <property type="match status" value="1"/>
</dbReference>
<proteinExistence type="predicted"/>
<evidence type="ECO:0000313" key="3">
    <source>
        <dbReference type="EMBL" id="AFL52367.1"/>
    </source>
</evidence>